<protein>
    <submittedName>
        <fullName evidence="7">Nucleotide sugar dehydrogenase</fullName>
    </submittedName>
</protein>
<evidence type="ECO:0000256" key="3">
    <source>
        <dbReference type="ARBA" id="ARBA00023027"/>
    </source>
</evidence>
<accession>A0A6I6A4K7</accession>
<dbReference type="InterPro" id="IPR014027">
    <property type="entry name" value="UDP-Glc/GDP-Man_DH_C"/>
</dbReference>
<dbReference type="KEGG" id="gim:F1728_00875"/>
<reference evidence="7 8" key="1">
    <citation type="submission" date="2019-09" db="EMBL/GenBank/DDBJ databases">
        <title>Gimesia benthica sp. nov., a novel bacterium isolated from deep-sea water of the Northwest Indian Ocean.</title>
        <authorList>
            <person name="Dai X."/>
        </authorList>
    </citation>
    <scope>NUCLEOTIDE SEQUENCE [LARGE SCALE GENOMIC DNA]</scope>
    <source>
        <strain evidence="7 8">E7</strain>
    </source>
</reference>
<proteinExistence type="inferred from homology"/>
<dbReference type="AlphaFoldDB" id="A0A6I6A4K7"/>
<evidence type="ECO:0000313" key="8">
    <source>
        <dbReference type="Proteomes" id="UP000427281"/>
    </source>
</evidence>
<sequence length="445" mass="49789">MIPSAVLSKFMCRKTARYRASIRPVRNDNHHHQHRSHRLNAHEGQTETTQVQHPLRVAIIGGGGHVGLPFGLALCDCGHTVTLVDLNEAQLDTIRSGQMPFQEINADQLLPRVLESGRLHCSTSFTALSEQDVIIVTIGTPVDEYLDPSLRAFDQVMEDVFQHCRPGQLLIIRSTVFPGVTQRLGRLVAERDLQIEVSYCPERIAQGRALLELTQLPQLVSGCSPQAAQRAARFFSDFGQEVIELSPVEAELGKLFTNSYRYINFAISNQFYMLAQRYEADFDLIYHAITYKYPRMNGFARAGFAGGPCLLKDTMQLASFNHNLLTLGQTAMAVNEGLPGFIVERLKKNHDLTGLTVGILGMGFKGNCDDPRSSLSYKLRKVLTLECRRVLCTDPFIDSSDFVSLETIQQESDILILGACHDEYRSLQTTKPLIDVFGFTTRQEP</sequence>
<dbReference type="SUPFAM" id="SSF48179">
    <property type="entry name" value="6-phosphogluconate dehydrogenase C-terminal domain-like"/>
    <property type="match status" value="1"/>
</dbReference>
<dbReference type="InterPro" id="IPR036220">
    <property type="entry name" value="UDP-Glc/GDP-Man_DH_C_sf"/>
</dbReference>
<dbReference type="PIRSF" id="PIRSF000124">
    <property type="entry name" value="UDPglc_GDPman_dh"/>
    <property type="match status" value="1"/>
</dbReference>
<dbReference type="Pfam" id="PF03720">
    <property type="entry name" value="UDPG_MGDP_dh_C"/>
    <property type="match status" value="1"/>
</dbReference>
<keyword evidence="3" id="KW-0520">NAD</keyword>
<evidence type="ECO:0000256" key="4">
    <source>
        <dbReference type="PIRNR" id="PIRNR000124"/>
    </source>
</evidence>
<dbReference type="InterPro" id="IPR008927">
    <property type="entry name" value="6-PGluconate_DH-like_C_sf"/>
</dbReference>
<dbReference type="GO" id="GO:0000271">
    <property type="term" value="P:polysaccharide biosynthetic process"/>
    <property type="evidence" value="ECO:0007669"/>
    <property type="project" value="InterPro"/>
</dbReference>
<dbReference type="PANTHER" id="PTHR43491">
    <property type="entry name" value="UDP-N-ACETYL-D-MANNOSAMINE DEHYDROGENASE"/>
    <property type="match status" value="1"/>
</dbReference>
<dbReference type="NCBIfam" id="TIGR03026">
    <property type="entry name" value="NDP-sugDHase"/>
    <property type="match status" value="1"/>
</dbReference>
<dbReference type="InterPro" id="IPR001732">
    <property type="entry name" value="UDP-Glc/GDP-Man_DH_N"/>
</dbReference>
<dbReference type="SMART" id="SM00984">
    <property type="entry name" value="UDPG_MGDP_dh_C"/>
    <property type="match status" value="1"/>
</dbReference>
<dbReference type="Pfam" id="PF03721">
    <property type="entry name" value="UDPG_MGDP_dh_N"/>
    <property type="match status" value="1"/>
</dbReference>
<dbReference type="InterPro" id="IPR014026">
    <property type="entry name" value="UDP-Glc/GDP-Man_DH_dimer"/>
</dbReference>
<dbReference type="InterPro" id="IPR028359">
    <property type="entry name" value="UDP_ManNAc/GlcNAc_DH"/>
</dbReference>
<evidence type="ECO:0000256" key="1">
    <source>
        <dbReference type="ARBA" id="ARBA00006601"/>
    </source>
</evidence>
<dbReference type="Proteomes" id="UP000427281">
    <property type="component" value="Chromosome"/>
</dbReference>
<dbReference type="InterPro" id="IPR017476">
    <property type="entry name" value="UDP-Glc/GDP-Man"/>
</dbReference>
<keyword evidence="2" id="KW-0560">Oxidoreductase</keyword>
<dbReference type="PANTHER" id="PTHR43491:SF2">
    <property type="entry name" value="UDP-N-ACETYL-D-MANNOSAMINE DEHYDROGENASE"/>
    <property type="match status" value="1"/>
</dbReference>
<keyword evidence="8" id="KW-1185">Reference proteome</keyword>
<dbReference type="SUPFAM" id="SSF52413">
    <property type="entry name" value="UDP-glucose/GDP-mannose dehydrogenase C-terminal domain"/>
    <property type="match status" value="1"/>
</dbReference>
<dbReference type="Gene3D" id="3.40.50.720">
    <property type="entry name" value="NAD(P)-binding Rossmann-like Domain"/>
    <property type="match status" value="2"/>
</dbReference>
<dbReference type="Pfam" id="PF00984">
    <property type="entry name" value="UDPG_MGDP_dh"/>
    <property type="match status" value="1"/>
</dbReference>
<evidence type="ECO:0000313" key="7">
    <source>
        <dbReference type="EMBL" id="QGQ21337.1"/>
    </source>
</evidence>
<dbReference type="InterPro" id="IPR036291">
    <property type="entry name" value="NAD(P)-bd_dom_sf"/>
</dbReference>
<evidence type="ECO:0000256" key="5">
    <source>
        <dbReference type="SAM" id="MobiDB-lite"/>
    </source>
</evidence>
<dbReference type="GO" id="GO:0016628">
    <property type="term" value="F:oxidoreductase activity, acting on the CH-CH group of donors, NAD or NADP as acceptor"/>
    <property type="evidence" value="ECO:0007669"/>
    <property type="project" value="InterPro"/>
</dbReference>
<gene>
    <name evidence="7" type="ORF">F1728_00875</name>
</gene>
<dbReference type="PIRSF" id="PIRSF500136">
    <property type="entry name" value="UDP_ManNAc_DH"/>
    <property type="match status" value="1"/>
</dbReference>
<dbReference type="GO" id="GO:0051287">
    <property type="term" value="F:NAD binding"/>
    <property type="evidence" value="ECO:0007669"/>
    <property type="project" value="InterPro"/>
</dbReference>
<dbReference type="GO" id="GO:0016616">
    <property type="term" value="F:oxidoreductase activity, acting on the CH-OH group of donors, NAD or NADP as acceptor"/>
    <property type="evidence" value="ECO:0007669"/>
    <property type="project" value="InterPro"/>
</dbReference>
<feature type="domain" description="UDP-glucose/GDP-mannose dehydrogenase C-terminal" evidence="6">
    <location>
        <begin position="358"/>
        <end position="442"/>
    </location>
</feature>
<name>A0A6I6A4K7_9PLAN</name>
<organism evidence="7 8">
    <name type="scientific">Gimesia benthica</name>
    <dbReference type="NCBI Taxonomy" id="2608982"/>
    <lineage>
        <taxon>Bacteria</taxon>
        <taxon>Pseudomonadati</taxon>
        <taxon>Planctomycetota</taxon>
        <taxon>Planctomycetia</taxon>
        <taxon>Planctomycetales</taxon>
        <taxon>Planctomycetaceae</taxon>
        <taxon>Gimesia</taxon>
    </lineage>
</organism>
<dbReference type="SUPFAM" id="SSF51735">
    <property type="entry name" value="NAD(P)-binding Rossmann-fold domains"/>
    <property type="match status" value="1"/>
</dbReference>
<comment type="similarity">
    <text evidence="1 4">Belongs to the UDP-glucose/GDP-mannose dehydrogenase family.</text>
</comment>
<dbReference type="EMBL" id="CP043930">
    <property type="protein sequence ID" value="QGQ21337.1"/>
    <property type="molecule type" value="Genomic_DNA"/>
</dbReference>
<evidence type="ECO:0000259" key="6">
    <source>
        <dbReference type="SMART" id="SM00984"/>
    </source>
</evidence>
<evidence type="ECO:0000256" key="2">
    <source>
        <dbReference type="ARBA" id="ARBA00023002"/>
    </source>
</evidence>
<feature type="region of interest" description="Disordered" evidence="5">
    <location>
        <begin position="27"/>
        <end position="46"/>
    </location>
</feature>